<dbReference type="OrthoDB" id="40029at2759"/>
<evidence type="ECO:0000313" key="8">
    <source>
        <dbReference type="EMBL" id="CAB9506125.1"/>
    </source>
</evidence>
<dbReference type="PRINTS" id="PR00463">
    <property type="entry name" value="EP450I"/>
</dbReference>
<keyword evidence="2 5" id="KW-0479">Metal-binding</keyword>
<dbReference type="Proteomes" id="UP001153069">
    <property type="component" value="Unassembled WGS sequence"/>
</dbReference>
<reference evidence="8" key="1">
    <citation type="submission" date="2020-06" db="EMBL/GenBank/DDBJ databases">
        <authorList>
            <consortium name="Plant Systems Biology data submission"/>
        </authorList>
    </citation>
    <scope>NUCLEOTIDE SEQUENCE</scope>
    <source>
        <strain evidence="8">D6</strain>
    </source>
</reference>
<dbReference type="EMBL" id="CAICTM010000254">
    <property type="protein sequence ID" value="CAB9506125.1"/>
    <property type="molecule type" value="Genomic_DNA"/>
</dbReference>
<evidence type="ECO:0000256" key="1">
    <source>
        <dbReference type="ARBA" id="ARBA00010617"/>
    </source>
</evidence>
<dbReference type="GO" id="GO:0016705">
    <property type="term" value="F:oxidoreductase activity, acting on paired donors, with incorporation or reduction of molecular oxygen"/>
    <property type="evidence" value="ECO:0007669"/>
    <property type="project" value="InterPro"/>
</dbReference>
<evidence type="ECO:0000256" key="3">
    <source>
        <dbReference type="ARBA" id="ARBA00023002"/>
    </source>
</evidence>
<keyword evidence="9" id="KW-1185">Reference proteome</keyword>
<evidence type="ECO:0000256" key="7">
    <source>
        <dbReference type="SAM" id="Phobius"/>
    </source>
</evidence>
<keyword evidence="4 5" id="KW-0408">Iron</keyword>
<dbReference type="AlphaFoldDB" id="A0A9N8HBB4"/>
<evidence type="ECO:0000256" key="5">
    <source>
        <dbReference type="PIRSR" id="PIRSR602401-1"/>
    </source>
</evidence>
<dbReference type="SUPFAM" id="SSF48264">
    <property type="entry name" value="Cytochrome P450"/>
    <property type="match status" value="1"/>
</dbReference>
<evidence type="ECO:0000256" key="6">
    <source>
        <dbReference type="RuleBase" id="RU000461"/>
    </source>
</evidence>
<dbReference type="PANTHER" id="PTHR24296">
    <property type="entry name" value="CYTOCHROME P450"/>
    <property type="match status" value="1"/>
</dbReference>
<protein>
    <submittedName>
        <fullName evidence="8">Leukotriene-B(4) omega-hydroxylase 2</fullName>
    </submittedName>
</protein>
<accession>A0A9N8HBB4</accession>
<dbReference type="InterPro" id="IPR001128">
    <property type="entry name" value="Cyt_P450"/>
</dbReference>
<name>A0A9N8HBB4_9STRA</name>
<comment type="similarity">
    <text evidence="1 6">Belongs to the cytochrome P450 family.</text>
</comment>
<dbReference type="InterPro" id="IPR036396">
    <property type="entry name" value="Cyt_P450_sf"/>
</dbReference>
<dbReference type="PROSITE" id="PS00086">
    <property type="entry name" value="CYTOCHROME_P450"/>
    <property type="match status" value="1"/>
</dbReference>
<dbReference type="InterPro" id="IPR002401">
    <property type="entry name" value="Cyt_P450_E_grp-I"/>
</dbReference>
<feature type="transmembrane region" description="Helical" evidence="7">
    <location>
        <begin position="25"/>
        <end position="45"/>
    </location>
</feature>
<evidence type="ECO:0000313" key="9">
    <source>
        <dbReference type="Proteomes" id="UP001153069"/>
    </source>
</evidence>
<dbReference type="PRINTS" id="PR00385">
    <property type="entry name" value="P450"/>
</dbReference>
<dbReference type="GO" id="GO:0020037">
    <property type="term" value="F:heme binding"/>
    <property type="evidence" value="ECO:0007669"/>
    <property type="project" value="InterPro"/>
</dbReference>
<dbReference type="GO" id="GO:0005506">
    <property type="term" value="F:iron ion binding"/>
    <property type="evidence" value="ECO:0007669"/>
    <property type="project" value="InterPro"/>
</dbReference>
<evidence type="ECO:0000256" key="2">
    <source>
        <dbReference type="ARBA" id="ARBA00022723"/>
    </source>
</evidence>
<dbReference type="GO" id="GO:0004497">
    <property type="term" value="F:monooxygenase activity"/>
    <property type="evidence" value="ECO:0007669"/>
    <property type="project" value="UniProtKB-KW"/>
</dbReference>
<organism evidence="8 9">
    <name type="scientific">Seminavis robusta</name>
    <dbReference type="NCBI Taxonomy" id="568900"/>
    <lineage>
        <taxon>Eukaryota</taxon>
        <taxon>Sar</taxon>
        <taxon>Stramenopiles</taxon>
        <taxon>Ochrophyta</taxon>
        <taxon>Bacillariophyta</taxon>
        <taxon>Bacillariophyceae</taxon>
        <taxon>Bacillariophycidae</taxon>
        <taxon>Naviculales</taxon>
        <taxon>Naviculaceae</taxon>
        <taxon>Seminavis</taxon>
    </lineage>
</organism>
<dbReference type="InterPro" id="IPR017972">
    <property type="entry name" value="Cyt_P450_CS"/>
</dbReference>
<keyword evidence="7" id="KW-1133">Transmembrane helix</keyword>
<dbReference type="GO" id="GO:0006629">
    <property type="term" value="P:lipid metabolic process"/>
    <property type="evidence" value="ECO:0007669"/>
    <property type="project" value="UniProtKB-ARBA"/>
</dbReference>
<keyword evidence="7" id="KW-0812">Transmembrane</keyword>
<keyword evidence="7" id="KW-0472">Membrane</keyword>
<comment type="caution">
    <text evidence="8">The sequence shown here is derived from an EMBL/GenBank/DDBJ whole genome shotgun (WGS) entry which is preliminary data.</text>
</comment>
<gene>
    <name evidence="8" type="ORF">SEMRO_255_G100330.1</name>
</gene>
<sequence>MTNTSTGTSQMFLSFLTSQMGTNEYSTASLLTATTIAAVFVHALLRIYNRFKPYAVDKSLPGPERHPFLGILVTLFYRNRGRMPEALHELSEKYQCTWGGPLPRIGAMGGSYFCTVEAKNIQHILSGNFDNYEKSDRFHNLFRELLGNGIFGVDGATWYRHRKIASHMFSTNLLREAAKVTLTNVQELSTILKDTQTTGKEVDVQDLFFRMTFDVTSVVAFGTEYGSLKNETQHAFAQAFDEMQLLLVQRVPDLFFELKRVFNIGQRERRIRELKVILDDNAKEIIQGRRRTAKDGKLGPDLLSRFIDYADKNNDPISDEELRDVIMNFMAAGRDTTAVALSWSLFELCKHPEVVEKMLEEANEVCGRVDDGNAGDYSYDNIGKLKYIDAVVMEVLRLYPSVPVTVKYAVNDDVLPDGTFIPKGAMVPLSPRAVGRSHQVWGSDASEFKPTRFLNQKEPTAFKYITFNAGKRLCLGKPMALNTLKLTLAYLIQRFEFEDIQGHDGVHETFTMIRKMKGGFPTKATLRQS</sequence>
<feature type="binding site" description="axial binding residue" evidence="5">
    <location>
        <position position="474"/>
    </location>
    <ligand>
        <name>heme</name>
        <dbReference type="ChEBI" id="CHEBI:30413"/>
    </ligand>
    <ligandPart>
        <name>Fe</name>
        <dbReference type="ChEBI" id="CHEBI:18248"/>
    </ligandPart>
</feature>
<keyword evidence="3 6" id="KW-0560">Oxidoreductase</keyword>
<keyword evidence="6" id="KW-0503">Monooxygenase</keyword>
<evidence type="ECO:0000256" key="4">
    <source>
        <dbReference type="ARBA" id="ARBA00023004"/>
    </source>
</evidence>
<dbReference type="Pfam" id="PF00067">
    <property type="entry name" value="p450"/>
    <property type="match status" value="1"/>
</dbReference>
<comment type="cofactor">
    <cofactor evidence="5">
        <name>heme</name>
        <dbReference type="ChEBI" id="CHEBI:30413"/>
    </cofactor>
</comment>
<proteinExistence type="inferred from homology"/>
<keyword evidence="5 6" id="KW-0349">Heme</keyword>
<dbReference type="Gene3D" id="1.10.630.10">
    <property type="entry name" value="Cytochrome P450"/>
    <property type="match status" value="1"/>
</dbReference>